<name>A0A0A9ESG1_ARUDO</name>
<proteinExistence type="predicted"/>
<accession>A0A0A9ESG1</accession>
<organism evidence="2">
    <name type="scientific">Arundo donax</name>
    <name type="common">Giant reed</name>
    <name type="synonym">Donax arundinaceus</name>
    <dbReference type="NCBI Taxonomy" id="35708"/>
    <lineage>
        <taxon>Eukaryota</taxon>
        <taxon>Viridiplantae</taxon>
        <taxon>Streptophyta</taxon>
        <taxon>Embryophyta</taxon>
        <taxon>Tracheophyta</taxon>
        <taxon>Spermatophyta</taxon>
        <taxon>Magnoliopsida</taxon>
        <taxon>Liliopsida</taxon>
        <taxon>Poales</taxon>
        <taxon>Poaceae</taxon>
        <taxon>PACMAD clade</taxon>
        <taxon>Arundinoideae</taxon>
        <taxon>Arundineae</taxon>
        <taxon>Arundo</taxon>
    </lineage>
</organism>
<reference evidence="2" key="2">
    <citation type="journal article" date="2015" name="Data Brief">
        <title>Shoot transcriptome of the giant reed, Arundo donax.</title>
        <authorList>
            <person name="Barrero R.A."/>
            <person name="Guerrero F.D."/>
            <person name="Moolhuijzen P."/>
            <person name="Goolsby J.A."/>
            <person name="Tidwell J."/>
            <person name="Bellgard S.E."/>
            <person name="Bellgard M.I."/>
        </authorList>
    </citation>
    <scope>NUCLEOTIDE SEQUENCE</scope>
    <source>
        <tissue evidence="2">Shoot tissue taken approximately 20 cm above the soil surface</tissue>
    </source>
</reference>
<reference evidence="2" key="1">
    <citation type="submission" date="2014-09" db="EMBL/GenBank/DDBJ databases">
        <authorList>
            <person name="Magalhaes I.L.F."/>
            <person name="Oliveira U."/>
            <person name="Santos F.R."/>
            <person name="Vidigal T.H.D.A."/>
            <person name="Brescovit A.D."/>
            <person name="Santos A.J."/>
        </authorList>
    </citation>
    <scope>NUCLEOTIDE SEQUENCE</scope>
    <source>
        <tissue evidence="2">Shoot tissue taken approximately 20 cm above the soil surface</tissue>
    </source>
</reference>
<evidence type="ECO:0000256" key="1">
    <source>
        <dbReference type="SAM" id="MobiDB-lite"/>
    </source>
</evidence>
<feature type="compositionally biased region" description="Low complexity" evidence="1">
    <location>
        <begin position="20"/>
        <end position="36"/>
    </location>
</feature>
<protein>
    <submittedName>
        <fullName evidence="2">Uncharacterized protein</fullName>
    </submittedName>
</protein>
<evidence type="ECO:0000313" key="2">
    <source>
        <dbReference type="EMBL" id="JAE00831.1"/>
    </source>
</evidence>
<feature type="compositionally biased region" description="Low complexity" evidence="1">
    <location>
        <begin position="46"/>
        <end position="65"/>
    </location>
</feature>
<dbReference type="AlphaFoldDB" id="A0A0A9ESG1"/>
<feature type="region of interest" description="Disordered" evidence="1">
    <location>
        <begin position="1"/>
        <end position="96"/>
    </location>
</feature>
<feature type="compositionally biased region" description="Basic residues" evidence="1">
    <location>
        <begin position="10"/>
        <end position="19"/>
    </location>
</feature>
<dbReference type="EMBL" id="GBRH01197065">
    <property type="protein sequence ID" value="JAE00831.1"/>
    <property type="molecule type" value="Transcribed_RNA"/>
</dbReference>
<sequence length="96" mass="10738">MRTGAEVKAARRHPSKIQRRLPPSDSPPLSSSAPRRVAPPHPTPPTGSSQPRPSSRRPASSSLTPPCRPPWLPVRPSHRCLTREVHKSRAKRRPRR</sequence>